<comment type="caution">
    <text evidence="3">The sequence shown here is derived from an EMBL/GenBank/DDBJ whole genome shotgun (WGS) entry which is preliminary data.</text>
</comment>
<keyword evidence="1" id="KW-0175">Coiled coil</keyword>
<reference evidence="3 4" key="1">
    <citation type="submission" date="2020-06" db="EMBL/GenBank/DDBJ databases">
        <title>Transcriptomic and genomic resources for Thalictrum thalictroides and T. hernandezii: Facilitating candidate gene discovery in an emerging model plant lineage.</title>
        <authorList>
            <person name="Arias T."/>
            <person name="Riano-Pachon D.M."/>
            <person name="Di Stilio V.S."/>
        </authorList>
    </citation>
    <scope>NUCLEOTIDE SEQUENCE [LARGE SCALE GENOMIC DNA]</scope>
    <source>
        <strain evidence="4">cv. WT478/WT964</strain>
        <tissue evidence="3">Leaves</tissue>
    </source>
</reference>
<name>A0A7J6VYJ4_THATH</name>
<feature type="coiled-coil region" evidence="1">
    <location>
        <begin position="25"/>
        <end position="59"/>
    </location>
</feature>
<feature type="compositionally biased region" description="Basic and acidic residues" evidence="2">
    <location>
        <begin position="99"/>
        <end position="113"/>
    </location>
</feature>
<evidence type="ECO:0000256" key="1">
    <source>
        <dbReference type="SAM" id="Coils"/>
    </source>
</evidence>
<protein>
    <submittedName>
        <fullName evidence="3">Uncharacterized protein</fullName>
    </submittedName>
</protein>
<accession>A0A7J6VYJ4</accession>
<feature type="region of interest" description="Disordered" evidence="2">
    <location>
        <begin position="59"/>
        <end position="113"/>
    </location>
</feature>
<dbReference type="EMBL" id="JABWDY010025164">
    <property type="protein sequence ID" value="KAF5189658.1"/>
    <property type="molecule type" value="Genomic_DNA"/>
</dbReference>
<feature type="compositionally biased region" description="Low complexity" evidence="2">
    <location>
        <begin position="87"/>
        <end position="97"/>
    </location>
</feature>
<evidence type="ECO:0000313" key="3">
    <source>
        <dbReference type="EMBL" id="KAF5189658.1"/>
    </source>
</evidence>
<evidence type="ECO:0000313" key="4">
    <source>
        <dbReference type="Proteomes" id="UP000554482"/>
    </source>
</evidence>
<dbReference type="Proteomes" id="UP000554482">
    <property type="component" value="Unassembled WGS sequence"/>
</dbReference>
<evidence type="ECO:0000256" key="2">
    <source>
        <dbReference type="SAM" id="MobiDB-lite"/>
    </source>
</evidence>
<sequence>MDLVGPIIDIVSRVMNCSTKHVDYLRAFDENLDKLKEKMDQLNELKSDINNKVIAEEEQLKGMGELETMEPSKSPQKGTQGAGRPGGVPKQKPPQGHKGNGDTEVVDRLPYHT</sequence>
<proteinExistence type="predicted"/>
<keyword evidence="4" id="KW-1185">Reference proteome</keyword>
<organism evidence="3 4">
    <name type="scientific">Thalictrum thalictroides</name>
    <name type="common">Rue-anemone</name>
    <name type="synonym">Anemone thalictroides</name>
    <dbReference type="NCBI Taxonomy" id="46969"/>
    <lineage>
        <taxon>Eukaryota</taxon>
        <taxon>Viridiplantae</taxon>
        <taxon>Streptophyta</taxon>
        <taxon>Embryophyta</taxon>
        <taxon>Tracheophyta</taxon>
        <taxon>Spermatophyta</taxon>
        <taxon>Magnoliopsida</taxon>
        <taxon>Ranunculales</taxon>
        <taxon>Ranunculaceae</taxon>
        <taxon>Thalictroideae</taxon>
        <taxon>Thalictrum</taxon>
    </lineage>
</organism>
<gene>
    <name evidence="3" type="ORF">FRX31_020753</name>
</gene>
<dbReference type="AlphaFoldDB" id="A0A7J6VYJ4"/>